<organism evidence="3 4">
    <name type="scientific">Arthrobacter ginkgonis</name>
    <dbReference type="NCBI Taxonomy" id="1630594"/>
    <lineage>
        <taxon>Bacteria</taxon>
        <taxon>Bacillati</taxon>
        <taxon>Actinomycetota</taxon>
        <taxon>Actinomycetes</taxon>
        <taxon>Micrococcales</taxon>
        <taxon>Micrococcaceae</taxon>
        <taxon>Arthrobacter</taxon>
    </lineage>
</organism>
<evidence type="ECO:0000313" key="4">
    <source>
        <dbReference type="Proteomes" id="UP001500752"/>
    </source>
</evidence>
<name>A0ABP7C817_9MICC</name>
<evidence type="ECO:0000313" key="3">
    <source>
        <dbReference type="EMBL" id="GAA3682951.1"/>
    </source>
</evidence>
<comment type="caution">
    <text evidence="3">The sequence shown here is derived from an EMBL/GenBank/DDBJ whole genome shotgun (WGS) entry which is preliminary data.</text>
</comment>
<keyword evidence="2" id="KW-1133">Transmembrane helix</keyword>
<dbReference type="InterPro" id="IPR038468">
    <property type="entry name" value="MmpS_C"/>
</dbReference>
<keyword evidence="2" id="KW-0472">Membrane</keyword>
<dbReference type="Proteomes" id="UP001500752">
    <property type="component" value="Unassembled WGS sequence"/>
</dbReference>
<dbReference type="RefSeq" id="WP_345150625.1">
    <property type="nucleotide sequence ID" value="NZ_BAABEO010000012.1"/>
</dbReference>
<keyword evidence="2" id="KW-0812">Transmembrane</keyword>
<evidence type="ECO:0000256" key="2">
    <source>
        <dbReference type="SAM" id="Phobius"/>
    </source>
</evidence>
<evidence type="ECO:0000256" key="1">
    <source>
        <dbReference type="SAM" id="MobiDB-lite"/>
    </source>
</evidence>
<accession>A0ABP7C817</accession>
<keyword evidence="4" id="KW-1185">Reference proteome</keyword>
<dbReference type="Gene3D" id="2.60.40.2880">
    <property type="entry name" value="MmpS1-5, C-terminal soluble domain"/>
    <property type="match status" value="1"/>
</dbReference>
<dbReference type="EMBL" id="BAABEO010000012">
    <property type="protein sequence ID" value="GAA3682951.1"/>
    <property type="molecule type" value="Genomic_DNA"/>
</dbReference>
<proteinExistence type="predicted"/>
<reference evidence="4" key="1">
    <citation type="journal article" date="2019" name="Int. J. Syst. Evol. Microbiol.">
        <title>The Global Catalogue of Microorganisms (GCM) 10K type strain sequencing project: providing services to taxonomists for standard genome sequencing and annotation.</title>
        <authorList>
            <consortium name="The Broad Institute Genomics Platform"/>
            <consortium name="The Broad Institute Genome Sequencing Center for Infectious Disease"/>
            <person name="Wu L."/>
            <person name="Ma J."/>
        </authorList>
    </citation>
    <scope>NUCLEOTIDE SEQUENCE [LARGE SCALE GENOMIC DNA]</scope>
    <source>
        <strain evidence="4">JCM 30742</strain>
    </source>
</reference>
<feature type="transmembrane region" description="Helical" evidence="2">
    <location>
        <begin position="99"/>
        <end position="126"/>
    </location>
</feature>
<evidence type="ECO:0008006" key="5">
    <source>
        <dbReference type="Google" id="ProtNLM"/>
    </source>
</evidence>
<sequence length="224" mass="23183">MSDQSSRPETPAATDPHDRPVPESQGAVQDLQARHPGLTGHDHAAGAPPPMGLAIAALVIGAISFLEASVPVIGVLSFLAGPLAIVFGVIALRKRQKKALAIAGIVLGAAGMLIAGIVTIMVAYFANQIIGTHTVRYVVTSDRPGTVAYFNGTETVTEEINGDWQRDVSFTGLPYASLSVDSEGTATLGCQVSMDGSSATTNTGTGEVSCVTGNMQFWHQLPGQ</sequence>
<feature type="transmembrane region" description="Helical" evidence="2">
    <location>
        <begin position="72"/>
        <end position="92"/>
    </location>
</feature>
<feature type="region of interest" description="Disordered" evidence="1">
    <location>
        <begin position="1"/>
        <end position="27"/>
    </location>
</feature>
<gene>
    <name evidence="3" type="ORF">GCM10023081_21140</name>
</gene>
<protein>
    <recommendedName>
        <fullName evidence="5">DUF4190 domain-containing protein</fullName>
    </recommendedName>
</protein>
<feature type="transmembrane region" description="Helical" evidence="2">
    <location>
        <begin position="44"/>
        <end position="66"/>
    </location>
</feature>